<keyword evidence="3 4" id="KW-0413">Isomerase</keyword>
<evidence type="ECO:0000259" key="8">
    <source>
        <dbReference type="Pfam" id="PF01416"/>
    </source>
</evidence>
<dbReference type="GO" id="GO:0031119">
    <property type="term" value="P:tRNA pseudouridine synthesis"/>
    <property type="evidence" value="ECO:0007669"/>
    <property type="project" value="UniProtKB-UniRule"/>
</dbReference>
<dbReference type="OrthoDB" id="9811823at2"/>
<feature type="domain" description="Pseudouridine synthase I TruA alpha/beta" evidence="8">
    <location>
        <begin position="143"/>
        <end position="248"/>
    </location>
</feature>
<evidence type="ECO:0000256" key="4">
    <source>
        <dbReference type="HAMAP-Rule" id="MF_00171"/>
    </source>
</evidence>
<dbReference type="RefSeq" id="WP_145056949.1">
    <property type="nucleotide sequence ID" value="NZ_CP036433.1"/>
</dbReference>
<sequence length="248" mass="27731">MRFLKLTIAYDGTAYAGWQVQPNGRTIQEMMERALLKITGESMRVIASGRTDAGVHALGQVVSFETESELSPEVFVRALNAETPFDITVLDAVEAPPGFHAIRDARRKRYRYFYQDGRIADPFGERSAWFIPHRLDAEAMHRAAQALVGKHDFTSYASVKAEVRTRVRTIYELTIERQPTCLLDRVVLEVEANGFLYNMVRNIAGVLLEVGRGAQPESWPGEVLAAMDRRAGAATAPPQGLFLVKVDY</sequence>
<dbReference type="KEGG" id="lcre:Pla8534_58980"/>
<dbReference type="Gene3D" id="3.30.70.580">
    <property type="entry name" value="Pseudouridine synthase I, catalytic domain, N-terminal subdomain"/>
    <property type="match status" value="1"/>
</dbReference>
<feature type="binding site" evidence="4 6">
    <location>
        <position position="110"/>
    </location>
    <ligand>
        <name>substrate</name>
    </ligand>
</feature>
<evidence type="ECO:0000256" key="6">
    <source>
        <dbReference type="PIRSR" id="PIRSR001430-2"/>
    </source>
</evidence>
<evidence type="ECO:0000256" key="3">
    <source>
        <dbReference type="ARBA" id="ARBA00023235"/>
    </source>
</evidence>
<gene>
    <name evidence="4 9" type="primary">truA</name>
    <name evidence="9" type="ORF">Pla8534_58980</name>
</gene>
<dbReference type="PANTHER" id="PTHR11142:SF0">
    <property type="entry name" value="TRNA PSEUDOURIDINE SYNTHASE-LIKE 1"/>
    <property type="match status" value="1"/>
</dbReference>
<evidence type="ECO:0000256" key="7">
    <source>
        <dbReference type="RuleBase" id="RU003792"/>
    </source>
</evidence>
<dbReference type="GO" id="GO:0003723">
    <property type="term" value="F:RNA binding"/>
    <property type="evidence" value="ECO:0007669"/>
    <property type="project" value="InterPro"/>
</dbReference>
<dbReference type="InterPro" id="IPR020095">
    <property type="entry name" value="PsdUridine_synth_TruA_C"/>
</dbReference>
<dbReference type="Gene3D" id="3.30.70.660">
    <property type="entry name" value="Pseudouridine synthase I, catalytic domain, C-terminal subdomain"/>
    <property type="match status" value="1"/>
</dbReference>
<dbReference type="Proteomes" id="UP000317648">
    <property type="component" value="Chromosome"/>
</dbReference>
<organism evidence="9 10">
    <name type="scientific">Lignipirellula cremea</name>
    <dbReference type="NCBI Taxonomy" id="2528010"/>
    <lineage>
        <taxon>Bacteria</taxon>
        <taxon>Pseudomonadati</taxon>
        <taxon>Planctomycetota</taxon>
        <taxon>Planctomycetia</taxon>
        <taxon>Pirellulales</taxon>
        <taxon>Pirellulaceae</taxon>
        <taxon>Lignipirellula</taxon>
    </lineage>
</organism>
<evidence type="ECO:0000256" key="5">
    <source>
        <dbReference type="PIRSR" id="PIRSR001430-1"/>
    </source>
</evidence>
<dbReference type="AlphaFoldDB" id="A0A518E1Q9"/>
<dbReference type="FunFam" id="3.30.70.580:FF:000001">
    <property type="entry name" value="tRNA pseudouridine synthase A"/>
    <property type="match status" value="1"/>
</dbReference>
<reference evidence="9 10" key="1">
    <citation type="submission" date="2019-02" db="EMBL/GenBank/DDBJ databases">
        <title>Deep-cultivation of Planctomycetes and their phenomic and genomic characterization uncovers novel biology.</title>
        <authorList>
            <person name="Wiegand S."/>
            <person name="Jogler M."/>
            <person name="Boedeker C."/>
            <person name="Pinto D."/>
            <person name="Vollmers J."/>
            <person name="Rivas-Marin E."/>
            <person name="Kohn T."/>
            <person name="Peeters S.H."/>
            <person name="Heuer A."/>
            <person name="Rast P."/>
            <person name="Oberbeckmann S."/>
            <person name="Bunk B."/>
            <person name="Jeske O."/>
            <person name="Meyerdierks A."/>
            <person name="Storesund J.E."/>
            <person name="Kallscheuer N."/>
            <person name="Luecker S."/>
            <person name="Lage O.M."/>
            <person name="Pohl T."/>
            <person name="Merkel B.J."/>
            <person name="Hornburger P."/>
            <person name="Mueller R.-W."/>
            <person name="Bruemmer F."/>
            <person name="Labrenz M."/>
            <person name="Spormann A.M."/>
            <person name="Op den Camp H."/>
            <person name="Overmann J."/>
            <person name="Amann R."/>
            <person name="Jetten M.S.M."/>
            <person name="Mascher T."/>
            <person name="Medema M.H."/>
            <person name="Devos D.P."/>
            <person name="Kaster A.-K."/>
            <person name="Ovreas L."/>
            <person name="Rohde M."/>
            <person name="Galperin M.Y."/>
            <person name="Jogler C."/>
        </authorList>
    </citation>
    <scope>NUCLEOTIDE SEQUENCE [LARGE SCALE GENOMIC DNA]</scope>
    <source>
        <strain evidence="9 10">Pla85_3_4</strain>
    </source>
</reference>
<feature type="domain" description="Pseudouridine synthase I TruA alpha/beta" evidence="8">
    <location>
        <begin position="8"/>
        <end position="97"/>
    </location>
</feature>
<protein>
    <recommendedName>
        <fullName evidence="4">tRNA pseudouridine synthase A</fullName>
        <ecNumber evidence="4">5.4.99.12</ecNumber>
    </recommendedName>
    <alternativeName>
        <fullName evidence="4">tRNA pseudouridine(38-40) synthase</fullName>
    </alternativeName>
    <alternativeName>
        <fullName evidence="4">tRNA pseudouridylate synthase I</fullName>
    </alternativeName>
    <alternativeName>
        <fullName evidence="4">tRNA-uridine isomerase I</fullName>
    </alternativeName>
</protein>
<comment type="similarity">
    <text evidence="1 4 7">Belongs to the tRNA pseudouridine synthase TruA family.</text>
</comment>
<evidence type="ECO:0000313" key="9">
    <source>
        <dbReference type="EMBL" id="QDU98037.1"/>
    </source>
</evidence>
<dbReference type="InterPro" id="IPR001406">
    <property type="entry name" value="PsdUridine_synth_TruA"/>
</dbReference>
<dbReference type="Pfam" id="PF01416">
    <property type="entry name" value="PseudoU_synth_1"/>
    <property type="match status" value="2"/>
</dbReference>
<dbReference type="PANTHER" id="PTHR11142">
    <property type="entry name" value="PSEUDOURIDYLATE SYNTHASE"/>
    <property type="match status" value="1"/>
</dbReference>
<dbReference type="InterPro" id="IPR020094">
    <property type="entry name" value="TruA/RsuA/RluB/E/F_N"/>
</dbReference>
<feature type="active site" description="Nucleophile" evidence="4 5">
    <location>
        <position position="52"/>
    </location>
</feature>
<comment type="subunit">
    <text evidence="4">Homodimer.</text>
</comment>
<proteinExistence type="inferred from homology"/>
<dbReference type="EC" id="5.4.99.12" evidence="4"/>
<evidence type="ECO:0000256" key="2">
    <source>
        <dbReference type="ARBA" id="ARBA00022694"/>
    </source>
</evidence>
<evidence type="ECO:0000256" key="1">
    <source>
        <dbReference type="ARBA" id="ARBA00009375"/>
    </source>
</evidence>
<keyword evidence="2 4" id="KW-0819">tRNA processing</keyword>
<dbReference type="InterPro" id="IPR020097">
    <property type="entry name" value="PsdUridine_synth_TruA_a/b_dom"/>
</dbReference>
<dbReference type="GO" id="GO:0160147">
    <property type="term" value="F:tRNA pseudouridine(38-40) synthase activity"/>
    <property type="evidence" value="ECO:0007669"/>
    <property type="project" value="UniProtKB-EC"/>
</dbReference>
<dbReference type="PIRSF" id="PIRSF001430">
    <property type="entry name" value="tRNA_psdUrid_synth"/>
    <property type="match status" value="1"/>
</dbReference>
<dbReference type="HAMAP" id="MF_00171">
    <property type="entry name" value="TruA"/>
    <property type="match status" value="1"/>
</dbReference>
<name>A0A518E1Q9_9BACT</name>
<comment type="caution">
    <text evidence="4">Lacks conserved residue(s) required for the propagation of feature annotation.</text>
</comment>
<dbReference type="InterPro" id="IPR020103">
    <property type="entry name" value="PsdUridine_synth_cat_dom_sf"/>
</dbReference>
<dbReference type="CDD" id="cd02570">
    <property type="entry name" value="PseudoU_synth_EcTruA"/>
    <property type="match status" value="1"/>
</dbReference>
<dbReference type="NCBIfam" id="TIGR00071">
    <property type="entry name" value="hisT_truA"/>
    <property type="match status" value="1"/>
</dbReference>
<comment type="function">
    <text evidence="4">Formation of pseudouridine at positions 38, 39 and 40 in the anticodon stem and loop of transfer RNAs.</text>
</comment>
<dbReference type="EMBL" id="CP036433">
    <property type="protein sequence ID" value="QDU98037.1"/>
    <property type="molecule type" value="Genomic_DNA"/>
</dbReference>
<comment type="catalytic activity">
    <reaction evidence="4 7">
        <text>uridine(38/39/40) in tRNA = pseudouridine(38/39/40) in tRNA</text>
        <dbReference type="Rhea" id="RHEA:22376"/>
        <dbReference type="Rhea" id="RHEA-COMP:10085"/>
        <dbReference type="Rhea" id="RHEA-COMP:10087"/>
        <dbReference type="ChEBI" id="CHEBI:65314"/>
        <dbReference type="ChEBI" id="CHEBI:65315"/>
        <dbReference type="EC" id="5.4.99.12"/>
    </reaction>
</comment>
<keyword evidence="10" id="KW-1185">Reference proteome</keyword>
<dbReference type="SUPFAM" id="SSF55120">
    <property type="entry name" value="Pseudouridine synthase"/>
    <property type="match status" value="1"/>
</dbReference>
<accession>A0A518E1Q9</accession>
<evidence type="ECO:0000313" key="10">
    <source>
        <dbReference type="Proteomes" id="UP000317648"/>
    </source>
</evidence>